<dbReference type="Gene3D" id="3.30.70.330">
    <property type="match status" value="1"/>
</dbReference>
<sequence length="102" mass="11955">MTTTTYPKIKILNLIKYPIITDKTTKVIEENIYSFAVDKKANKYEIKAAVEYIFDVKVKKINTLNQPIKIKTLGKFKGKKTQYKKAIIKLFDEYKINLFENS</sequence>
<keyword evidence="2 4" id="KW-0689">Ribosomal protein</keyword>
<dbReference type="SUPFAM" id="SSF54189">
    <property type="entry name" value="Ribosomal proteins S24e, L23 and L15e"/>
    <property type="match status" value="1"/>
</dbReference>
<dbReference type="HAMAP" id="MF_01369_B">
    <property type="entry name" value="Ribosomal_uL23_B"/>
    <property type="match status" value="1"/>
</dbReference>
<organism evidence="4">
    <name type="scientific">Dasysiphonia japonica</name>
    <dbReference type="NCBI Taxonomy" id="2506492"/>
    <lineage>
        <taxon>Eukaryota</taxon>
        <taxon>Rhodophyta</taxon>
        <taxon>Florideophyceae</taxon>
        <taxon>Rhodymeniophycidae</taxon>
        <taxon>Ceramiales</taxon>
        <taxon>Dasyaceae</taxon>
        <taxon>Dasysiphonia</taxon>
    </lineage>
</organism>
<dbReference type="InterPro" id="IPR012677">
    <property type="entry name" value="Nucleotide-bd_a/b_plait_sf"/>
</dbReference>
<dbReference type="AlphaFoldDB" id="A0A4D6WT61"/>
<dbReference type="PANTHER" id="PTHR11620">
    <property type="entry name" value="60S RIBOSOMAL PROTEIN L23A"/>
    <property type="match status" value="1"/>
</dbReference>
<dbReference type="GO" id="GO:1990904">
    <property type="term" value="C:ribonucleoprotein complex"/>
    <property type="evidence" value="ECO:0007669"/>
    <property type="project" value="UniProtKB-KW"/>
</dbReference>
<reference evidence="4" key="2">
    <citation type="submission" date="2019-04" db="EMBL/GenBank/DDBJ databases">
        <authorList>
            <person name="Pasella M."/>
        </authorList>
    </citation>
    <scope>NUCLEOTIDE SEQUENCE</scope>
    <source>
        <strain evidence="4">PD2948_4</strain>
    </source>
</reference>
<dbReference type="InterPro" id="IPR012678">
    <property type="entry name" value="Ribosomal_uL23/eL15/eS24_sf"/>
</dbReference>
<keyword evidence="3" id="KW-0687">Ribonucleoprotein</keyword>
<evidence type="ECO:0000256" key="1">
    <source>
        <dbReference type="ARBA" id="ARBA00006700"/>
    </source>
</evidence>
<evidence type="ECO:0000313" key="4">
    <source>
        <dbReference type="EMBL" id="QCI05901.1"/>
    </source>
</evidence>
<reference evidence="4" key="1">
    <citation type="journal article" date="2019" name="Mol. Phylogenet. Evol.">
        <title>Morphological evolution and classification of the red algal order Ceramiales inferred using plastid phylogenomics.</title>
        <authorList>
            <person name="Diaz-Tapia P."/>
            <person name="Pasella M.M."/>
            <person name="Verbruggen H."/>
            <person name="Maggs C.A."/>
        </authorList>
    </citation>
    <scope>NUCLEOTIDE SEQUENCE</scope>
    <source>
        <strain evidence="4">PD2948_4</strain>
    </source>
</reference>
<dbReference type="GO" id="GO:0005840">
    <property type="term" value="C:ribosome"/>
    <property type="evidence" value="ECO:0007669"/>
    <property type="project" value="UniProtKB-KW"/>
</dbReference>
<proteinExistence type="inferred from homology"/>
<gene>
    <name evidence="4" type="primary">rpl23</name>
</gene>
<dbReference type="NCBIfam" id="NF004363">
    <property type="entry name" value="PRK05738.2-4"/>
    <property type="match status" value="1"/>
</dbReference>
<dbReference type="GO" id="GO:0003735">
    <property type="term" value="F:structural constituent of ribosome"/>
    <property type="evidence" value="ECO:0007669"/>
    <property type="project" value="InterPro"/>
</dbReference>
<dbReference type="EMBL" id="MK814643">
    <property type="protein sequence ID" value="QCI05901.1"/>
    <property type="molecule type" value="Genomic_DNA"/>
</dbReference>
<dbReference type="Pfam" id="PF00276">
    <property type="entry name" value="Ribosomal_L23"/>
    <property type="match status" value="1"/>
</dbReference>
<dbReference type="InterPro" id="IPR013025">
    <property type="entry name" value="Ribosomal_uL23-like"/>
</dbReference>
<comment type="similarity">
    <text evidence="1">Belongs to the universal ribosomal protein uL23 family.</text>
</comment>
<accession>A0A4D6WT61</accession>
<protein>
    <submittedName>
        <fullName evidence="4">Ribosomal protein L23</fullName>
    </submittedName>
</protein>
<name>A0A4D6WT61_9FLOR</name>
<dbReference type="GO" id="GO:0006412">
    <property type="term" value="P:translation"/>
    <property type="evidence" value="ECO:0007669"/>
    <property type="project" value="InterPro"/>
</dbReference>
<evidence type="ECO:0000256" key="2">
    <source>
        <dbReference type="ARBA" id="ARBA00022980"/>
    </source>
</evidence>
<keyword evidence="4" id="KW-0934">Plastid</keyword>
<geneLocation type="plastid" evidence="4"/>
<evidence type="ECO:0000256" key="3">
    <source>
        <dbReference type="ARBA" id="ARBA00023274"/>
    </source>
</evidence>